<evidence type="ECO:0000313" key="2">
    <source>
        <dbReference type="Proteomes" id="UP000799439"/>
    </source>
</evidence>
<keyword evidence="2" id="KW-1185">Reference proteome</keyword>
<name>A0A9P4J712_9PEZI</name>
<evidence type="ECO:0000313" key="1">
    <source>
        <dbReference type="EMBL" id="KAF2156069.1"/>
    </source>
</evidence>
<dbReference type="Proteomes" id="UP000799439">
    <property type="component" value="Unassembled WGS sequence"/>
</dbReference>
<protein>
    <submittedName>
        <fullName evidence="1">Uncharacterized protein</fullName>
    </submittedName>
</protein>
<sequence>MHRFRGRPDCPNFQASDPLTRPRFHRRLSVASSALQASPSGLCALLPDQVPKTLCTSE</sequence>
<gene>
    <name evidence="1" type="ORF">K461DRAFT_275159</name>
</gene>
<comment type="caution">
    <text evidence="1">The sequence shown here is derived from an EMBL/GenBank/DDBJ whole genome shotgun (WGS) entry which is preliminary data.</text>
</comment>
<accession>A0A9P4J712</accession>
<proteinExistence type="predicted"/>
<dbReference type="EMBL" id="ML996082">
    <property type="protein sequence ID" value="KAF2156069.1"/>
    <property type="molecule type" value="Genomic_DNA"/>
</dbReference>
<organism evidence="1 2">
    <name type="scientific">Myriangium duriaei CBS 260.36</name>
    <dbReference type="NCBI Taxonomy" id="1168546"/>
    <lineage>
        <taxon>Eukaryota</taxon>
        <taxon>Fungi</taxon>
        <taxon>Dikarya</taxon>
        <taxon>Ascomycota</taxon>
        <taxon>Pezizomycotina</taxon>
        <taxon>Dothideomycetes</taxon>
        <taxon>Dothideomycetidae</taxon>
        <taxon>Myriangiales</taxon>
        <taxon>Myriangiaceae</taxon>
        <taxon>Myriangium</taxon>
    </lineage>
</organism>
<reference evidence="1" key="1">
    <citation type="journal article" date="2020" name="Stud. Mycol.">
        <title>101 Dothideomycetes genomes: a test case for predicting lifestyles and emergence of pathogens.</title>
        <authorList>
            <person name="Haridas S."/>
            <person name="Albert R."/>
            <person name="Binder M."/>
            <person name="Bloem J."/>
            <person name="Labutti K."/>
            <person name="Salamov A."/>
            <person name="Andreopoulos B."/>
            <person name="Baker S."/>
            <person name="Barry K."/>
            <person name="Bills G."/>
            <person name="Bluhm B."/>
            <person name="Cannon C."/>
            <person name="Castanera R."/>
            <person name="Culley D."/>
            <person name="Daum C."/>
            <person name="Ezra D."/>
            <person name="Gonzalez J."/>
            <person name="Henrissat B."/>
            <person name="Kuo A."/>
            <person name="Liang C."/>
            <person name="Lipzen A."/>
            <person name="Lutzoni F."/>
            <person name="Magnuson J."/>
            <person name="Mondo S."/>
            <person name="Nolan M."/>
            <person name="Ohm R."/>
            <person name="Pangilinan J."/>
            <person name="Park H.-J."/>
            <person name="Ramirez L."/>
            <person name="Alfaro M."/>
            <person name="Sun H."/>
            <person name="Tritt A."/>
            <person name="Yoshinaga Y."/>
            <person name="Zwiers L.-H."/>
            <person name="Turgeon B."/>
            <person name="Goodwin S."/>
            <person name="Spatafora J."/>
            <person name="Crous P."/>
            <person name="Grigoriev I."/>
        </authorList>
    </citation>
    <scope>NUCLEOTIDE SEQUENCE</scope>
    <source>
        <strain evidence="1">CBS 260.36</strain>
    </source>
</reference>
<dbReference type="AlphaFoldDB" id="A0A9P4J712"/>